<protein>
    <submittedName>
        <fullName evidence="1">Uncharacterized protein</fullName>
    </submittedName>
</protein>
<evidence type="ECO:0000313" key="1">
    <source>
        <dbReference type="EMBL" id="CAB4200273.1"/>
    </source>
</evidence>
<accession>A0A6J5S427</accession>
<sequence>MATRRYMINPEEAAFQITEIAGAAVVTKNIELTVDWDALAALTPAMSGQQARLNVINGLYKMIEYIEQTGKYNVKA</sequence>
<gene>
    <name evidence="1" type="ORF">UFOVP1356_32</name>
</gene>
<proteinExistence type="predicted"/>
<organism evidence="1">
    <name type="scientific">uncultured Caudovirales phage</name>
    <dbReference type="NCBI Taxonomy" id="2100421"/>
    <lineage>
        <taxon>Viruses</taxon>
        <taxon>Duplodnaviria</taxon>
        <taxon>Heunggongvirae</taxon>
        <taxon>Uroviricota</taxon>
        <taxon>Caudoviricetes</taxon>
        <taxon>Peduoviridae</taxon>
        <taxon>Maltschvirus</taxon>
        <taxon>Maltschvirus maltsch</taxon>
    </lineage>
</organism>
<reference evidence="1" key="1">
    <citation type="submission" date="2020-05" db="EMBL/GenBank/DDBJ databases">
        <authorList>
            <person name="Chiriac C."/>
            <person name="Salcher M."/>
            <person name="Ghai R."/>
            <person name="Kavagutti S V."/>
        </authorList>
    </citation>
    <scope>NUCLEOTIDE SEQUENCE</scope>
</reference>
<dbReference type="EMBL" id="LR797294">
    <property type="protein sequence ID" value="CAB4200273.1"/>
    <property type="molecule type" value="Genomic_DNA"/>
</dbReference>
<name>A0A6J5S427_9CAUD</name>